<sequence length="79" mass="8971">MSYMEQRSTFTTYFFLFLILTLPYFSRGGSRSEVLDSEMYEIDYRGPETHSSVPPPDHSHGKATGLMGNRAIKGDKVMS</sequence>
<name>A0AAN9E7R0_CROPI</name>
<evidence type="ECO:0000313" key="3">
    <source>
        <dbReference type="Proteomes" id="UP001372338"/>
    </source>
</evidence>
<accession>A0AAN9E7R0</accession>
<evidence type="ECO:0000256" key="1">
    <source>
        <dbReference type="SAM" id="MobiDB-lite"/>
    </source>
</evidence>
<protein>
    <submittedName>
        <fullName evidence="2">Uncharacterized protein</fullName>
    </submittedName>
</protein>
<evidence type="ECO:0000313" key="2">
    <source>
        <dbReference type="EMBL" id="KAK7245155.1"/>
    </source>
</evidence>
<keyword evidence="3" id="KW-1185">Reference proteome</keyword>
<dbReference type="Proteomes" id="UP001372338">
    <property type="component" value="Unassembled WGS sequence"/>
</dbReference>
<proteinExistence type="predicted"/>
<dbReference type="EMBL" id="JAYWIO010000008">
    <property type="protein sequence ID" value="KAK7245155.1"/>
    <property type="molecule type" value="Genomic_DNA"/>
</dbReference>
<dbReference type="AlphaFoldDB" id="A0AAN9E7R0"/>
<reference evidence="2 3" key="1">
    <citation type="submission" date="2024-01" db="EMBL/GenBank/DDBJ databases">
        <title>The genomes of 5 underutilized Papilionoideae crops provide insights into root nodulation and disease resistanc.</title>
        <authorList>
            <person name="Yuan L."/>
        </authorList>
    </citation>
    <scope>NUCLEOTIDE SEQUENCE [LARGE SCALE GENOMIC DNA]</scope>
    <source>
        <strain evidence="2">ZHUSHIDOU_FW_LH</strain>
        <tissue evidence="2">Leaf</tissue>
    </source>
</reference>
<organism evidence="2 3">
    <name type="scientific">Crotalaria pallida</name>
    <name type="common">Smooth rattlebox</name>
    <name type="synonym">Crotalaria striata</name>
    <dbReference type="NCBI Taxonomy" id="3830"/>
    <lineage>
        <taxon>Eukaryota</taxon>
        <taxon>Viridiplantae</taxon>
        <taxon>Streptophyta</taxon>
        <taxon>Embryophyta</taxon>
        <taxon>Tracheophyta</taxon>
        <taxon>Spermatophyta</taxon>
        <taxon>Magnoliopsida</taxon>
        <taxon>eudicotyledons</taxon>
        <taxon>Gunneridae</taxon>
        <taxon>Pentapetalae</taxon>
        <taxon>rosids</taxon>
        <taxon>fabids</taxon>
        <taxon>Fabales</taxon>
        <taxon>Fabaceae</taxon>
        <taxon>Papilionoideae</taxon>
        <taxon>50 kb inversion clade</taxon>
        <taxon>genistoids sensu lato</taxon>
        <taxon>core genistoids</taxon>
        <taxon>Crotalarieae</taxon>
        <taxon>Crotalaria</taxon>
    </lineage>
</organism>
<gene>
    <name evidence="2" type="ORF">RIF29_39990</name>
</gene>
<feature type="region of interest" description="Disordered" evidence="1">
    <location>
        <begin position="46"/>
        <end position="79"/>
    </location>
</feature>
<comment type="caution">
    <text evidence="2">The sequence shown here is derived from an EMBL/GenBank/DDBJ whole genome shotgun (WGS) entry which is preliminary data.</text>
</comment>